<dbReference type="InterPro" id="IPR043519">
    <property type="entry name" value="NT_sf"/>
</dbReference>
<feature type="domain" description="Polymerase nucleotidyl transferase" evidence="1">
    <location>
        <begin position="24"/>
        <end position="99"/>
    </location>
</feature>
<name>B3T367_9ZZZZ</name>
<dbReference type="EMBL" id="EU016590">
    <property type="protein sequence ID" value="ABZ07026.1"/>
    <property type="molecule type" value="Genomic_DNA"/>
</dbReference>
<dbReference type="GO" id="GO:0016779">
    <property type="term" value="F:nucleotidyltransferase activity"/>
    <property type="evidence" value="ECO:0007669"/>
    <property type="project" value="InterPro"/>
</dbReference>
<proteinExistence type="predicted"/>
<dbReference type="PANTHER" id="PTHR33933">
    <property type="entry name" value="NUCLEOTIDYLTRANSFERASE"/>
    <property type="match status" value="1"/>
</dbReference>
<dbReference type="AlphaFoldDB" id="B3T367"/>
<protein>
    <submittedName>
        <fullName evidence="2">Putative Nucleotidyltransferase domain protein</fullName>
    </submittedName>
</protein>
<dbReference type="CDD" id="cd05403">
    <property type="entry name" value="NT_KNTase_like"/>
    <property type="match status" value="1"/>
</dbReference>
<reference evidence="2" key="1">
    <citation type="journal article" date="2008" name="ISME J.">
        <title>Genomic patterns of recombination, clonal divergence and environment in marine microbial populations.</title>
        <authorList>
            <person name="Konstantinidis K.T."/>
            <person name="Delong E.F."/>
        </authorList>
    </citation>
    <scope>NUCLEOTIDE SEQUENCE</scope>
</reference>
<keyword evidence="2" id="KW-0808">Transferase</keyword>
<organism evidence="2">
    <name type="scientific">uncultured marine microorganism HF4000_ANIW93N21</name>
    <dbReference type="NCBI Taxonomy" id="455527"/>
    <lineage>
        <taxon>unclassified sequences</taxon>
        <taxon>environmental samples</taxon>
    </lineage>
</organism>
<dbReference type="PANTHER" id="PTHR33933:SF3">
    <property type="entry name" value="PROTEIN ADENYLYLTRANSFERASE MJ0604-RELATED"/>
    <property type="match status" value="1"/>
</dbReference>
<accession>B3T367</accession>
<dbReference type="InterPro" id="IPR002934">
    <property type="entry name" value="Polymerase_NTP_transf_dom"/>
</dbReference>
<gene>
    <name evidence="2" type="ORF">ALOHA_HF4000ANIW93N21ctg1g33</name>
</gene>
<evidence type="ECO:0000259" key="1">
    <source>
        <dbReference type="Pfam" id="PF01909"/>
    </source>
</evidence>
<sequence length="115" mass="13121">MNRNPTLAKPDLKKVVRAVLAVCEPKAVILFGSHARGDTHRYSDLDLLVIRKEEFKSGESRRKELGRIYRSVSQACAIPKDILLITNKEFLDWRDTTNHMAAVAWKEGRVLYGQV</sequence>
<dbReference type="InterPro" id="IPR052548">
    <property type="entry name" value="Type_VII_TA_antitoxin"/>
</dbReference>
<dbReference type="SUPFAM" id="SSF81301">
    <property type="entry name" value="Nucleotidyltransferase"/>
    <property type="match status" value="1"/>
</dbReference>
<evidence type="ECO:0000313" key="2">
    <source>
        <dbReference type="EMBL" id="ABZ07026.1"/>
    </source>
</evidence>
<dbReference type="Gene3D" id="3.30.460.10">
    <property type="entry name" value="Beta Polymerase, domain 2"/>
    <property type="match status" value="1"/>
</dbReference>
<dbReference type="Pfam" id="PF01909">
    <property type="entry name" value="NTP_transf_2"/>
    <property type="match status" value="1"/>
</dbReference>